<protein>
    <recommendedName>
        <fullName evidence="7">inositol-1,4-bisphosphate 1-phosphatase</fullName>
        <ecNumber evidence="7">3.1.3.57</ecNumber>
    </recommendedName>
</protein>
<reference evidence="9 10" key="1">
    <citation type="submission" date="2015-04" db="EMBL/GenBank/DDBJ databases">
        <authorList>
            <person name="Syromyatnikov M.Y."/>
            <person name="Popov V.N."/>
        </authorList>
    </citation>
    <scope>NUCLEOTIDE SEQUENCE [LARGE SCALE GENOMIC DNA]</scope>
</reference>
<dbReference type="Proteomes" id="UP000183832">
    <property type="component" value="Unassembled WGS sequence"/>
</dbReference>
<dbReference type="InterPro" id="IPR044897">
    <property type="entry name" value="INPP1_dom_1"/>
</dbReference>
<dbReference type="STRING" id="568069.A0A1J1I7N9"/>
<dbReference type="AlphaFoldDB" id="A0A1J1I7N9"/>
<dbReference type="SUPFAM" id="SSF56655">
    <property type="entry name" value="Carbohydrate phosphatase"/>
    <property type="match status" value="1"/>
</dbReference>
<comment type="catalytic activity">
    <reaction evidence="5">
        <text>1D-myo-inositol 1,3,4-trisphosphate + H2O = 1D-myo-inositol 3,4-bisphosphate + phosphate</text>
        <dbReference type="Rhea" id="RHEA:70319"/>
        <dbReference type="ChEBI" id="CHEBI:15377"/>
        <dbReference type="ChEBI" id="CHEBI:43474"/>
        <dbReference type="ChEBI" id="CHEBI:58414"/>
        <dbReference type="ChEBI" id="CHEBI:83241"/>
    </reaction>
    <physiologicalReaction direction="left-to-right" evidence="5">
        <dbReference type="Rhea" id="RHEA:70320"/>
    </physiologicalReaction>
</comment>
<keyword evidence="10" id="KW-1185">Reference proteome</keyword>
<dbReference type="PROSITE" id="PS00630">
    <property type="entry name" value="IMP_2"/>
    <property type="match status" value="1"/>
</dbReference>
<evidence type="ECO:0000313" key="9">
    <source>
        <dbReference type="EMBL" id="CRK94974.1"/>
    </source>
</evidence>
<dbReference type="EMBL" id="CVRI01000040">
    <property type="protein sequence ID" value="CRK94974.1"/>
    <property type="molecule type" value="Genomic_DNA"/>
</dbReference>
<evidence type="ECO:0000256" key="4">
    <source>
        <dbReference type="ARBA" id="ARBA00022842"/>
    </source>
</evidence>
<feature type="binding site" evidence="8">
    <location>
        <position position="81"/>
    </location>
    <ligand>
        <name>Mg(2+)</name>
        <dbReference type="ChEBI" id="CHEBI:18420"/>
        <label>1</label>
        <note>catalytic</note>
    </ligand>
</feature>
<evidence type="ECO:0000256" key="7">
    <source>
        <dbReference type="ARBA" id="ARBA00044519"/>
    </source>
</evidence>
<dbReference type="GO" id="GO:0004441">
    <property type="term" value="F:inositol-1,4-bisphosphate 1-phosphatase activity"/>
    <property type="evidence" value="ECO:0007669"/>
    <property type="project" value="UniProtKB-EC"/>
</dbReference>
<keyword evidence="3 8" id="KW-0479">Metal-binding</keyword>
<dbReference type="Gene3D" id="3.30.540.10">
    <property type="entry name" value="Fructose-1,6-Bisphosphatase, subunit A, domain 1"/>
    <property type="match status" value="1"/>
</dbReference>
<sequence length="358" mass="39495">MTTKELLSTLIKASEKAANIARICRENEELFNLLIEEKTGNEKNERFVNDFKTLADVVIQETIKHDVGVLFPQLRENIKGEESNKFENILGESVVVSITEDPIETKSLLLKVLDGNEKAAEALAVEVHKDVSVDEIETLPDIVELINIEQVGIWIDPIDGTAEYINGNCSSTSFPNIEKSGLKCATILIGAYNMETSKPFMGVVNQPFFVKSDDDFKSKIFWGASINGENHHNIENSSADNSKKIAIISSAETRKPTLESAGYKTVIANGAGYKILKVIENDAGIYFLSKNSTFKWDTCAGQAILNSIGGDVIDLQASIMKKKPISLTYKDGEDKCNRNGLIAYRSVTHLINLIPSFL</sequence>
<dbReference type="GO" id="GO:0046854">
    <property type="term" value="P:phosphatidylinositol phosphate biosynthetic process"/>
    <property type="evidence" value="ECO:0007669"/>
    <property type="project" value="InterPro"/>
</dbReference>
<dbReference type="PANTHER" id="PTHR43028:SF3">
    <property type="entry name" value="INOSITOL POLYPHOSPHATE 1-PHOSPHATASE"/>
    <property type="match status" value="1"/>
</dbReference>
<comment type="cofactor">
    <cofactor evidence="8">
        <name>Mg(2+)</name>
        <dbReference type="ChEBI" id="CHEBI:18420"/>
    </cofactor>
</comment>
<comment type="similarity">
    <text evidence="1">Belongs to the inositol monophosphatase superfamily.</text>
</comment>
<comment type="catalytic activity">
    <reaction evidence="6">
        <text>1D-myo-inositol 1,4-bisphosphate + H2O = 1D-myo-inositol 4-phosphate + phosphate</text>
        <dbReference type="Rhea" id="RHEA:15553"/>
        <dbReference type="ChEBI" id="CHEBI:15377"/>
        <dbReference type="ChEBI" id="CHEBI:43474"/>
        <dbReference type="ChEBI" id="CHEBI:58282"/>
        <dbReference type="ChEBI" id="CHEBI:58469"/>
        <dbReference type="EC" id="3.1.3.57"/>
    </reaction>
    <physiologicalReaction direction="left-to-right" evidence="6">
        <dbReference type="Rhea" id="RHEA:15554"/>
    </physiologicalReaction>
</comment>
<name>A0A1J1I7N9_9DIPT</name>
<feature type="binding site" evidence="8">
    <location>
        <position position="156"/>
    </location>
    <ligand>
        <name>Mg(2+)</name>
        <dbReference type="ChEBI" id="CHEBI:18420"/>
        <label>1</label>
        <note>catalytic</note>
    </ligand>
</feature>
<evidence type="ECO:0000256" key="5">
    <source>
        <dbReference type="ARBA" id="ARBA00044465"/>
    </source>
</evidence>
<dbReference type="InterPro" id="IPR000760">
    <property type="entry name" value="Inositol_monophosphatase-like"/>
</dbReference>
<evidence type="ECO:0000256" key="8">
    <source>
        <dbReference type="PIRSR" id="PIRSR600760-2"/>
    </source>
</evidence>
<dbReference type="Gene3D" id="4.10.460.10">
    <property type="entry name" value="Inositol Polyphosphate 1-phosphatase, domain 1"/>
    <property type="match status" value="1"/>
</dbReference>
<dbReference type="PANTHER" id="PTHR43028">
    <property type="entry name" value="3'(2'),5'-BISPHOSPHATE NUCLEOTIDASE 1"/>
    <property type="match status" value="1"/>
</dbReference>
<organism evidence="9 10">
    <name type="scientific">Clunio marinus</name>
    <dbReference type="NCBI Taxonomy" id="568069"/>
    <lineage>
        <taxon>Eukaryota</taxon>
        <taxon>Metazoa</taxon>
        <taxon>Ecdysozoa</taxon>
        <taxon>Arthropoda</taxon>
        <taxon>Hexapoda</taxon>
        <taxon>Insecta</taxon>
        <taxon>Pterygota</taxon>
        <taxon>Neoptera</taxon>
        <taxon>Endopterygota</taxon>
        <taxon>Diptera</taxon>
        <taxon>Nematocera</taxon>
        <taxon>Chironomoidea</taxon>
        <taxon>Chironomidae</taxon>
        <taxon>Clunio</taxon>
    </lineage>
</organism>
<dbReference type="Gene3D" id="3.40.190.80">
    <property type="match status" value="1"/>
</dbReference>
<gene>
    <name evidence="9" type="ORF">CLUMA_CG008462</name>
</gene>
<feature type="binding site" evidence="8">
    <location>
        <position position="159"/>
    </location>
    <ligand>
        <name>Mg(2+)</name>
        <dbReference type="ChEBI" id="CHEBI:18420"/>
        <label>1</label>
        <note>catalytic</note>
    </ligand>
</feature>
<evidence type="ECO:0000256" key="2">
    <source>
        <dbReference type="ARBA" id="ARBA00022671"/>
    </source>
</evidence>
<keyword evidence="2" id="KW-0452">Lithium</keyword>
<feature type="binding site" evidence="8">
    <location>
        <position position="297"/>
    </location>
    <ligand>
        <name>Mg(2+)</name>
        <dbReference type="ChEBI" id="CHEBI:18420"/>
        <label>1</label>
        <note>catalytic</note>
    </ligand>
</feature>
<dbReference type="InterPro" id="IPR020550">
    <property type="entry name" value="Inositol_monophosphatase_CS"/>
</dbReference>
<evidence type="ECO:0000313" key="10">
    <source>
        <dbReference type="Proteomes" id="UP000183832"/>
    </source>
</evidence>
<proteinExistence type="inferred from homology"/>
<evidence type="ECO:0000256" key="1">
    <source>
        <dbReference type="ARBA" id="ARBA00009759"/>
    </source>
</evidence>
<dbReference type="EC" id="3.1.3.57" evidence="7"/>
<evidence type="ECO:0000256" key="3">
    <source>
        <dbReference type="ARBA" id="ARBA00022723"/>
    </source>
</evidence>
<dbReference type="InterPro" id="IPR050725">
    <property type="entry name" value="CysQ/Inositol_MonoPase"/>
</dbReference>
<accession>A0A1J1I7N9</accession>
<dbReference type="GO" id="GO:0046872">
    <property type="term" value="F:metal ion binding"/>
    <property type="evidence" value="ECO:0007669"/>
    <property type="project" value="UniProtKB-KW"/>
</dbReference>
<dbReference type="InterPro" id="IPR020583">
    <property type="entry name" value="Inositol_monoP_metal-BS"/>
</dbReference>
<dbReference type="OrthoDB" id="9977309at2759"/>
<evidence type="ECO:0000256" key="6">
    <source>
        <dbReference type="ARBA" id="ARBA00044478"/>
    </source>
</evidence>
<dbReference type="Pfam" id="PF00459">
    <property type="entry name" value="Inositol_P"/>
    <property type="match status" value="1"/>
</dbReference>
<dbReference type="PROSITE" id="PS00629">
    <property type="entry name" value="IMP_1"/>
    <property type="match status" value="1"/>
</dbReference>
<keyword evidence="4 8" id="KW-0460">Magnesium</keyword>
<feature type="binding site" evidence="8">
    <location>
        <position position="158"/>
    </location>
    <ligand>
        <name>Mg(2+)</name>
        <dbReference type="ChEBI" id="CHEBI:18420"/>
        <label>1</label>
        <note>catalytic</note>
    </ligand>
</feature>